<name>A0A8E0NBM0_9CAUL</name>
<evidence type="ECO:0000259" key="2">
    <source>
        <dbReference type="Pfam" id="PF01734"/>
    </source>
</evidence>
<gene>
    <name evidence="3" type="ORF">MBEBAB_1622</name>
</gene>
<dbReference type="Proteomes" id="UP000016569">
    <property type="component" value="Unassembled WGS sequence"/>
</dbReference>
<dbReference type="SUPFAM" id="SSF52151">
    <property type="entry name" value="FabD/lysophospholipase-like"/>
    <property type="match status" value="1"/>
</dbReference>
<dbReference type="GO" id="GO:0006629">
    <property type="term" value="P:lipid metabolic process"/>
    <property type="evidence" value="ECO:0007669"/>
    <property type="project" value="UniProtKB-KW"/>
</dbReference>
<evidence type="ECO:0000313" key="4">
    <source>
        <dbReference type="Proteomes" id="UP000016569"/>
    </source>
</evidence>
<accession>A0A8E0NBM0</accession>
<sequence>MLRSRGLGVLFRPSVFRPEPLAQLVVNNVDETLLRAVAEQHRRGRRLYVATTSLDTQTQIVWDMGALAQQTDEMSRLLFLDILIASASIPVAFPPVPLILSNDGNQAVELHVDGGTVANVLVAPEPFLLRPPDAAQTLTGGLPGRIWIIVNGHPEPTFATARLSGVSVAVRSFDIMRKAITRADVARTAQLARTLGMGLQVVSMPDDAPDAALDFSQESMLRSYEAGRRLGLDGSGWETLAEPVAEEP</sequence>
<organism evidence="3 4">
    <name type="scientific">Brevundimonas abyssalis TAR-001</name>
    <dbReference type="NCBI Taxonomy" id="1391729"/>
    <lineage>
        <taxon>Bacteria</taxon>
        <taxon>Pseudomonadati</taxon>
        <taxon>Pseudomonadota</taxon>
        <taxon>Alphaproteobacteria</taxon>
        <taxon>Caulobacterales</taxon>
        <taxon>Caulobacteraceae</taxon>
        <taxon>Brevundimonas</taxon>
    </lineage>
</organism>
<evidence type="ECO:0000313" key="3">
    <source>
        <dbReference type="EMBL" id="GAD59372.1"/>
    </source>
</evidence>
<dbReference type="OrthoDB" id="323481at2"/>
<dbReference type="AlphaFoldDB" id="A0A8E0NBM0"/>
<comment type="caution">
    <text evidence="3">The sequence shown here is derived from an EMBL/GenBank/DDBJ whole genome shotgun (WGS) entry which is preliminary data.</text>
</comment>
<protein>
    <recommendedName>
        <fullName evidence="2">PNPLA domain-containing protein</fullName>
    </recommendedName>
</protein>
<dbReference type="EMBL" id="BATC01000025">
    <property type="protein sequence ID" value="GAD59372.1"/>
    <property type="molecule type" value="Genomic_DNA"/>
</dbReference>
<dbReference type="RefSeq" id="WP_021697467.1">
    <property type="nucleotide sequence ID" value="NZ_BATC01000025.1"/>
</dbReference>
<proteinExistence type="predicted"/>
<dbReference type="Pfam" id="PF01734">
    <property type="entry name" value="Patatin"/>
    <property type="match status" value="1"/>
</dbReference>
<keyword evidence="1" id="KW-0443">Lipid metabolism</keyword>
<evidence type="ECO:0000256" key="1">
    <source>
        <dbReference type="ARBA" id="ARBA00023098"/>
    </source>
</evidence>
<dbReference type="Gene3D" id="3.40.1090.10">
    <property type="entry name" value="Cytosolic phospholipase A2 catalytic domain"/>
    <property type="match status" value="1"/>
</dbReference>
<keyword evidence="4" id="KW-1185">Reference proteome</keyword>
<feature type="domain" description="PNPLA" evidence="2">
    <location>
        <begin position="4"/>
        <end position="122"/>
    </location>
</feature>
<reference evidence="4" key="1">
    <citation type="journal article" date="2013" name="Genome Announc.">
        <title>Draft Genome Sequence of the Dimorphic Prosthecate Bacterium Brevundimonas abyssalis TAR-001T.</title>
        <authorList>
            <person name="Tsubouchi T."/>
            <person name="Nishi S."/>
            <person name="Usui K."/>
            <person name="Shimane Y."/>
            <person name="Takaki Y."/>
            <person name="Maruyama T."/>
            <person name="Hatada Y."/>
        </authorList>
    </citation>
    <scope>NUCLEOTIDE SEQUENCE [LARGE SCALE GENOMIC DNA]</scope>
    <source>
        <strain evidence="4">TAR-001</strain>
    </source>
</reference>
<dbReference type="InterPro" id="IPR016035">
    <property type="entry name" value="Acyl_Trfase/lysoPLipase"/>
</dbReference>
<dbReference type="InterPro" id="IPR002641">
    <property type="entry name" value="PNPLA_dom"/>
</dbReference>